<keyword evidence="2" id="KW-0472">Membrane</keyword>
<feature type="transmembrane region" description="Helical" evidence="2">
    <location>
        <begin position="32"/>
        <end position="54"/>
    </location>
</feature>
<organism evidence="3 4">
    <name type="scientific">Candidatus Aquitaenariimonas noxiae</name>
    <dbReference type="NCBI Taxonomy" id="1974741"/>
    <lineage>
        <taxon>Bacteria</taxon>
        <taxon>Pseudomonadati</taxon>
        <taxon>Candidatus Omnitrophota</taxon>
        <taxon>Candidatus Aquitaenariimonas</taxon>
    </lineage>
</organism>
<dbReference type="PANTHER" id="PTHR40278:SF1">
    <property type="entry name" value="DNA UTILIZATION PROTEIN HOFN"/>
    <property type="match status" value="1"/>
</dbReference>
<reference evidence="3 4" key="1">
    <citation type="submission" date="2017-09" db="EMBL/GenBank/DDBJ databases">
        <title>Depth-based differentiation of microbial function through sediment-hosted aquifers and enrichment of novel symbionts in the deep terrestrial subsurface.</title>
        <authorList>
            <person name="Probst A.J."/>
            <person name="Ladd B."/>
            <person name="Jarett J.K."/>
            <person name="Geller-Mcgrath D.E."/>
            <person name="Sieber C.M."/>
            <person name="Emerson J.B."/>
            <person name="Anantharaman K."/>
            <person name="Thomas B.C."/>
            <person name="Malmstrom R."/>
            <person name="Stieglmeier M."/>
            <person name="Klingl A."/>
            <person name="Woyke T."/>
            <person name="Ryan C.M."/>
            <person name="Banfield J.F."/>
        </authorList>
    </citation>
    <scope>NUCLEOTIDE SEQUENCE [LARGE SCALE GENOMIC DNA]</scope>
    <source>
        <strain evidence="3">CG07_land_8_20_14_0_80_42_15</strain>
    </source>
</reference>
<evidence type="ECO:0000313" key="3">
    <source>
        <dbReference type="EMBL" id="PIU42286.1"/>
    </source>
</evidence>
<gene>
    <name evidence="3" type="ORF">COS99_00980</name>
</gene>
<dbReference type="EMBL" id="PEWV01000012">
    <property type="protein sequence ID" value="PIU42286.1"/>
    <property type="molecule type" value="Genomic_DNA"/>
</dbReference>
<dbReference type="InterPro" id="IPR052534">
    <property type="entry name" value="Extracell_DNA_Util/SecSys_Comp"/>
</dbReference>
<dbReference type="AlphaFoldDB" id="A0A2J0L4P7"/>
<proteinExistence type="predicted"/>
<dbReference type="PANTHER" id="PTHR40278">
    <property type="entry name" value="DNA UTILIZATION PROTEIN HOFN"/>
    <property type="match status" value="1"/>
</dbReference>
<dbReference type="Proteomes" id="UP000230052">
    <property type="component" value="Unassembled WGS sequence"/>
</dbReference>
<evidence type="ECO:0008006" key="5">
    <source>
        <dbReference type="Google" id="ProtNLM"/>
    </source>
</evidence>
<evidence type="ECO:0000313" key="4">
    <source>
        <dbReference type="Proteomes" id="UP000230052"/>
    </source>
</evidence>
<keyword evidence="2" id="KW-1133">Transmembrane helix</keyword>
<evidence type="ECO:0000256" key="2">
    <source>
        <dbReference type="SAM" id="Phobius"/>
    </source>
</evidence>
<name>A0A2J0L4P7_9BACT</name>
<accession>A0A2J0L4P7</accession>
<dbReference type="Pfam" id="PF05137">
    <property type="entry name" value="PilN"/>
    <property type="match status" value="1"/>
</dbReference>
<keyword evidence="1" id="KW-0175">Coiled coil</keyword>
<sequence>MKRINLIPPEAKKITPNRWLKNYFFKSRTSRLILLAVIFFIFINLWQATSLLRYKFAVRQDKKNIVKLQVKLIQFQNAYAQIKSQKQEIDKETRRIEEKFKILQQAQGERIAWAKVLAILSELVPQDLWIDKVALNKDLVTLNGTTFDNAIVSRFMARLDESEYFKETSFNYTQKAKLTDKPVINFEVTTHIVLEKTLR</sequence>
<protein>
    <recommendedName>
        <fullName evidence="5">Fimbrial assembly protein</fullName>
    </recommendedName>
</protein>
<keyword evidence="2" id="KW-0812">Transmembrane</keyword>
<feature type="coiled-coil region" evidence="1">
    <location>
        <begin position="72"/>
        <end position="109"/>
    </location>
</feature>
<comment type="caution">
    <text evidence="3">The sequence shown here is derived from an EMBL/GenBank/DDBJ whole genome shotgun (WGS) entry which is preliminary data.</text>
</comment>
<dbReference type="InterPro" id="IPR007813">
    <property type="entry name" value="PilN"/>
</dbReference>
<evidence type="ECO:0000256" key="1">
    <source>
        <dbReference type="SAM" id="Coils"/>
    </source>
</evidence>